<protein>
    <recommendedName>
        <fullName evidence="9">U4/U6.U5 small nuclear ribonucleoprotein 27kDa protein domain-containing protein</fullName>
    </recommendedName>
</protein>
<feature type="compositionally biased region" description="Basic and acidic residues" evidence="8">
    <location>
        <begin position="51"/>
        <end position="65"/>
    </location>
</feature>
<dbReference type="GO" id="GO:0071011">
    <property type="term" value="C:precatalytic spliceosome"/>
    <property type="evidence" value="ECO:0007669"/>
    <property type="project" value="TreeGrafter"/>
</dbReference>
<evidence type="ECO:0000259" key="9">
    <source>
        <dbReference type="Pfam" id="PF08648"/>
    </source>
</evidence>
<organism evidence="10 11">
    <name type="scientific">Babesia microti (strain RI)</name>
    <dbReference type="NCBI Taxonomy" id="1133968"/>
    <lineage>
        <taxon>Eukaryota</taxon>
        <taxon>Sar</taxon>
        <taxon>Alveolata</taxon>
        <taxon>Apicomplexa</taxon>
        <taxon>Aconoidasida</taxon>
        <taxon>Piroplasmida</taxon>
        <taxon>Babesiidae</taxon>
        <taxon>Babesia</taxon>
    </lineage>
</organism>
<accession>A0A0K3AQF6</accession>
<dbReference type="PANTHER" id="PTHR31077:SF1">
    <property type="entry name" value="U4_U6.U5 SMALL NUCLEAR RIBONUCLEOPROTEIN 27 KDA PROTEIN"/>
    <property type="match status" value="1"/>
</dbReference>
<dbReference type="GeneID" id="24424715"/>
<evidence type="ECO:0000256" key="5">
    <source>
        <dbReference type="ARBA" id="ARBA00022664"/>
    </source>
</evidence>
<keyword evidence="11" id="KW-1185">Reference proteome</keyword>
<name>A0A0K3AQF6_BABMR</name>
<feature type="compositionally biased region" description="Basic and acidic residues" evidence="8">
    <location>
        <begin position="8"/>
        <end position="28"/>
    </location>
</feature>
<dbReference type="OrthoDB" id="21368at2759"/>
<feature type="compositionally biased region" description="Basic residues" evidence="8">
    <location>
        <begin position="83"/>
        <end position="97"/>
    </location>
</feature>
<keyword evidence="7" id="KW-0539">Nucleus</keyword>
<evidence type="ECO:0000256" key="4">
    <source>
        <dbReference type="ARBA" id="ARBA00011825"/>
    </source>
</evidence>
<evidence type="ECO:0000256" key="7">
    <source>
        <dbReference type="ARBA" id="ARBA00023242"/>
    </source>
</evidence>
<evidence type="ECO:0000256" key="8">
    <source>
        <dbReference type="SAM" id="MobiDB-lite"/>
    </source>
</evidence>
<comment type="similarity">
    <text evidence="3">Belongs to the SNUT3 family.</text>
</comment>
<evidence type="ECO:0000313" key="10">
    <source>
        <dbReference type="EMBL" id="CTQ40680.1"/>
    </source>
</evidence>
<reference evidence="10 11" key="3">
    <citation type="journal article" date="2016" name="Sci. Rep.">
        <title>Genome-wide diversity and gene expression profiling of Babesia microti isolates identify polymorphic genes that mediate host-pathogen interactions.</title>
        <authorList>
            <person name="Silva J.C."/>
            <person name="Cornillot E."/>
            <person name="McCracken C."/>
            <person name="Usmani-Brown S."/>
            <person name="Dwivedi A."/>
            <person name="Ifeonu O.O."/>
            <person name="Crabtree J."/>
            <person name="Gotia H.T."/>
            <person name="Virji A.Z."/>
            <person name="Reynes C."/>
            <person name="Colinge J."/>
            <person name="Kumar V."/>
            <person name="Lawres L."/>
            <person name="Pazzi J.E."/>
            <person name="Pablo J.V."/>
            <person name="Hung C."/>
            <person name="Brancato J."/>
            <person name="Kumari P."/>
            <person name="Orvis J."/>
            <person name="Tretina K."/>
            <person name="Chibucos M."/>
            <person name="Ott S."/>
            <person name="Sadzewicz L."/>
            <person name="Sengamalay N."/>
            <person name="Shetty A.C."/>
            <person name="Su Q."/>
            <person name="Tallon L."/>
            <person name="Fraser C.M."/>
            <person name="Frutos R."/>
            <person name="Molina D.M."/>
            <person name="Krause P.J."/>
            <person name="Ben Mamoun C."/>
        </authorList>
    </citation>
    <scope>NUCLEOTIDE SEQUENCE [LARGE SCALE GENOMIC DNA]</scope>
    <source>
        <strain evidence="10 11">RI</strain>
    </source>
</reference>
<dbReference type="VEuPathDB" id="PiroplasmaDB:BMR1_03g00400"/>
<evidence type="ECO:0000256" key="1">
    <source>
        <dbReference type="ARBA" id="ARBA00003632"/>
    </source>
</evidence>
<feature type="region of interest" description="Disordered" evidence="8">
    <location>
        <begin position="1"/>
        <end position="179"/>
    </location>
</feature>
<comment type="function">
    <text evidence="1">May play a role in mRNA splicing.</text>
</comment>
<dbReference type="PANTHER" id="PTHR31077">
    <property type="entry name" value="U4/U6.U5 SMALL NUCLEAR RIBONUCLEOPROTEIN 27 KDA PROTEIN"/>
    <property type="match status" value="1"/>
</dbReference>
<reference evidence="10 11" key="2">
    <citation type="journal article" date="2013" name="PLoS ONE">
        <title>Whole genome mapping and re-organization of the nuclear and mitochondrial genomes of Babesia microti isolates.</title>
        <authorList>
            <person name="Cornillot E."/>
            <person name="Dassouli A."/>
            <person name="Garg A."/>
            <person name="Pachikara N."/>
            <person name="Randazzo S."/>
            <person name="Depoix D."/>
            <person name="Carcy B."/>
            <person name="Delbecq S."/>
            <person name="Frutos R."/>
            <person name="Silva J.C."/>
            <person name="Sutton R."/>
            <person name="Krause P.J."/>
            <person name="Mamoun C.B."/>
        </authorList>
    </citation>
    <scope>NUCLEOTIDE SEQUENCE [LARGE SCALE GENOMIC DNA]</scope>
    <source>
        <strain evidence="10 11">RI</strain>
    </source>
</reference>
<feature type="domain" description="U4/U6.U5 small nuclear ribonucleoprotein 27kDa protein" evidence="9">
    <location>
        <begin position="204"/>
        <end position="253"/>
    </location>
</feature>
<keyword evidence="6" id="KW-0508">mRNA splicing</keyword>
<dbReference type="Pfam" id="PF08648">
    <property type="entry name" value="SNRNP27"/>
    <property type="match status" value="1"/>
</dbReference>
<dbReference type="InterPro" id="IPR013957">
    <property type="entry name" value="SNRNP27"/>
</dbReference>
<reference evidence="10 11" key="1">
    <citation type="journal article" date="2012" name="Nucleic Acids Res.">
        <title>Sequencing of the smallest Apicomplexan genome from the human pathogen Babesia microti.</title>
        <authorList>
            <person name="Cornillot E."/>
            <person name="Hadj-Kaddour K."/>
            <person name="Dassouli A."/>
            <person name="Noel B."/>
            <person name="Ranwez V."/>
            <person name="Vacherie B."/>
            <person name="Augagneur Y."/>
            <person name="Bres V."/>
            <person name="Duclos A."/>
            <person name="Randazzo S."/>
            <person name="Carcy B."/>
            <person name="Debierre-Grockiego F."/>
            <person name="Delbecq S."/>
            <person name="Moubri-Menage K."/>
            <person name="Shams-Eldin H."/>
            <person name="Usmani-Brown S."/>
            <person name="Bringaud F."/>
            <person name="Wincker P."/>
            <person name="Vivares C.P."/>
            <person name="Schwarz R.T."/>
            <person name="Schetters T.P."/>
            <person name="Krause P.J."/>
            <person name="Gorenflot A."/>
            <person name="Berry V."/>
            <person name="Barbe V."/>
            <person name="Ben Mamoun C."/>
        </authorList>
    </citation>
    <scope>NUCLEOTIDE SEQUENCE [LARGE SCALE GENOMIC DNA]</scope>
    <source>
        <strain evidence="10 11">RI</strain>
    </source>
</reference>
<evidence type="ECO:0000256" key="2">
    <source>
        <dbReference type="ARBA" id="ARBA00004123"/>
    </source>
</evidence>
<evidence type="ECO:0000313" key="11">
    <source>
        <dbReference type="Proteomes" id="UP000002899"/>
    </source>
</evidence>
<dbReference type="Proteomes" id="UP000002899">
    <property type="component" value="Chromosome III"/>
</dbReference>
<sequence length="254" mass="29531">MSHIHSNRARDERSHSHSSMYDRYDRSSTYRTTISRGYRPSKRGKSANIELKGDYSPDRQRDRYDRRSRHSRSTSRHDDGHSSHIKYRSSSSRHRDRRSSSRCNDRRSRYNVKGYNRSRRDSSSSAETYMRTDEFGRERCSPSYGYRRRVSRSSSISSIEEQADPATDNSTTINGSENLPNEVTLNNIDGSDNANSVELDFSNFAELFGFDSFRSSKGQEHTESDASLANKRTKRKYRQYMNRVGGFNRPLSPK</sequence>
<dbReference type="KEGG" id="bmic:BMR1_03g00400"/>
<keyword evidence="5" id="KW-0507">mRNA processing</keyword>
<dbReference type="RefSeq" id="XP_012648691.1">
    <property type="nucleotide sequence ID" value="XM_012793237.1"/>
</dbReference>
<dbReference type="GO" id="GO:0008380">
    <property type="term" value="P:RNA splicing"/>
    <property type="evidence" value="ECO:0007669"/>
    <property type="project" value="UniProtKB-KW"/>
</dbReference>
<dbReference type="AlphaFoldDB" id="A0A0K3AQF6"/>
<dbReference type="EMBL" id="LN871598">
    <property type="protein sequence ID" value="CTQ40680.1"/>
    <property type="molecule type" value="Genomic_DNA"/>
</dbReference>
<gene>
    <name evidence="10" type="ORF">BMR1_03g00400</name>
</gene>
<comment type="subunit">
    <text evidence="4">Part of a tri-snRNP complex.</text>
</comment>
<feature type="compositionally biased region" description="Basic and acidic residues" evidence="8">
    <location>
        <begin position="130"/>
        <end position="140"/>
    </location>
</feature>
<dbReference type="GO" id="GO:0006397">
    <property type="term" value="P:mRNA processing"/>
    <property type="evidence" value="ECO:0007669"/>
    <property type="project" value="UniProtKB-KW"/>
</dbReference>
<proteinExistence type="inferred from homology"/>
<evidence type="ECO:0000256" key="6">
    <source>
        <dbReference type="ARBA" id="ARBA00023187"/>
    </source>
</evidence>
<evidence type="ECO:0000256" key="3">
    <source>
        <dbReference type="ARBA" id="ARBA00008218"/>
    </source>
</evidence>
<feature type="compositionally biased region" description="Polar residues" evidence="8">
    <location>
        <begin position="167"/>
        <end position="179"/>
    </location>
</feature>
<comment type="subcellular location">
    <subcellularLocation>
        <location evidence="2">Nucleus</location>
    </subcellularLocation>
</comment>